<evidence type="ECO:0000313" key="1">
    <source>
        <dbReference type="EMBL" id="QKD78884.1"/>
    </source>
</evidence>
<dbReference type="EMBL" id="CP053642">
    <property type="protein sequence ID" value="QKD78884.1"/>
    <property type="molecule type" value="Genomic_DNA"/>
</dbReference>
<dbReference type="KEGG" id="amam:HPC72_00140"/>
<keyword evidence="2" id="KW-1185">Reference proteome</keyword>
<evidence type="ECO:0000313" key="2">
    <source>
        <dbReference type="Proteomes" id="UP000504752"/>
    </source>
</evidence>
<proteinExistence type="predicted"/>
<dbReference type="Proteomes" id="UP000504752">
    <property type="component" value="Chromosome"/>
</dbReference>
<dbReference type="AlphaFoldDB" id="A0A6M8AXH9"/>
<organism evidence="1 2">
    <name type="scientific">Actinomyces marmotae</name>
    <dbReference type="NCBI Taxonomy" id="2737173"/>
    <lineage>
        <taxon>Bacteria</taxon>
        <taxon>Bacillati</taxon>
        <taxon>Actinomycetota</taxon>
        <taxon>Actinomycetes</taxon>
        <taxon>Actinomycetales</taxon>
        <taxon>Actinomycetaceae</taxon>
        <taxon>Actinomyces</taxon>
    </lineage>
</organism>
<gene>
    <name evidence="1" type="ORF">HPC72_00140</name>
</gene>
<sequence>MTRALTGLPNGLRDGLRQARAMWRDFTGESGYERYVARHRREHPDHEPMSEREYWRARRELAEQSIETGCC</sequence>
<protein>
    <submittedName>
        <fullName evidence="1">YbdD/YjiX family protein</fullName>
    </submittedName>
</protein>
<dbReference type="InterPro" id="IPR007423">
    <property type="entry name" value="Sel_put"/>
</dbReference>
<dbReference type="RefSeq" id="WP_159624334.1">
    <property type="nucleotide sequence ID" value="NZ_CP053642.1"/>
</dbReference>
<dbReference type="Pfam" id="PF04328">
    <property type="entry name" value="Sel_put"/>
    <property type="match status" value="1"/>
</dbReference>
<name>A0A6M8AXH9_9ACTO</name>
<reference evidence="1 2" key="1">
    <citation type="submission" date="2020-05" db="EMBL/GenBank/DDBJ databases">
        <title>Actinomyces sp. zg-325.</title>
        <authorList>
            <person name="Yang C."/>
        </authorList>
    </citation>
    <scope>NUCLEOTIDE SEQUENCE [LARGE SCALE GENOMIC DNA]</scope>
    <source>
        <strain evidence="2">zg-325</strain>
    </source>
</reference>
<accession>A0A6M8AXH9</accession>